<keyword evidence="9" id="KW-0966">Cell projection</keyword>
<dbReference type="InterPro" id="IPR002371">
    <property type="entry name" value="FlgK"/>
</dbReference>
<dbReference type="NCBIfam" id="TIGR02492">
    <property type="entry name" value="flgK_ends"/>
    <property type="match status" value="1"/>
</dbReference>
<dbReference type="AlphaFoldDB" id="A0A845B676"/>
<dbReference type="GO" id="GO:0044780">
    <property type="term" value="P:bacterial-type flagellum assembly"/>
    <property type="evidence" value="ECO:0007669"/>
    <property type="project" value="InterPro"/>
</dbReference>
<gene>
    <name evidence="9" type="primary">flgK</name>
    <name evidence="9" type="ORF">GRI65_14480</name>
</gene>
<dbReference type="GO" id="GO:0009424">
    <property type="term" value="C:bacterial-type flagellum hook"/>
    <property type="evidence" value="ECO:0007669"/>
    <property type="project" value="InterPro"/>
</dbReference>
<keyword evidence="10" id="KW-1185">Reference proteome</keyword>
<dbReference type="OrthoDB" id="7181295at2"/>
<evidence type="ECO:0000256" key="1">
    <source>
        <dbReference type="ARBA" id="ARBA00004365"/>
    </source>
</evidence>
<comment type="similarity">
    <text evidence="3">Belongs to the flagella basal body rod proteins family.</text>
</comment>
<evidence type="ECO:0000259" key="8">
    <source>
        <dbReference type="Pfam" id="PF22638"/>
    </source>
</evidence>
<dbReference type="Proteomes" id="UP000431922">
    <property type="component" value="Unassembled WGS sequence"/>
</dbReference>
<evidence type="ECO:0000313" key="10">
    <source>
        <dbReference type="Proteomes" id="UP000431922"/>
    </source>
</evidence>
<dbReference type="EMBL" id="WTYL01000005">
    <property type="protein sequence ID" value="MXP45656.1"/>
    <property type="molecule type" value="Genomic_DNA"/>
</dbReference>
<dbReference type="Pfam" id="PF06429">
    <property type="entry name" value="Flg_bbr_C"/>
    <property type="match status" value="1"/>
</dbReference>
<accession>A0A845B676</accession>
<keyword evidence="9" id="KW-0282">Flagellum</keyword>
<evidence type="ECO:0000256" key="4">
    <source>
        <dbReference type="ARBA" id="ARBA00016244"/>
    </source>
</evidence>
<comment type="subcellular location">
    <subcellularLocation>
        <location evidence="1">Bacterial flagellum</location>
    </subcellularLocation>
    <subcellularLocation>
        <location evidence="2">Secreted</location>
    </subcellularLocation>
</comment>
<organism evidence="9 10">
    <name type="scientific">Allopontixanthobacter sediminis</name>
    <dbReference type="NCBI Taxonomy" id="1689985"/>
    <lineage>
        <taxon>Bacteria</taxon>
        <taxon>Pseudomonadati</taxon>
        <taxon>Pseudomonadota</taxon>
        <taxon>Alphaproteobacteria</taxon>
        <taxon>Sphingomonadales</taxon>
        <taxon>Erythrobacteraceae</taxon>
        <taxon>Allopontixanthobacter</taxon>
    </lineage>
</organism>
<dbReference type="PANTHER" id="PTHR30033:SF2">
    <property type="entry name" value="FLAGELLAR HOOK PROTEIN"/>
    <property type="match status" value="1"/>
</dbReference>
<keyword evidence="5" id="KW-0964">Secreted</keyword>
<feature type="domain" description="Flagellar basal-body/hook protein C-terminal" evidence="7">
    <location>
        <begin position="407"/>
        <end position="443"/>
    </location>
</feature>
<name>A0A845B676_9SPHN</name>
<sequence length="445" mass="44563">MATDLINIGQTGANAARSALSVTAQNIANANNPAYSRRTIELAEVTATGGIGRMGDARLSGVRVEGIGRSTSTFLQVEARRTGSDLARADVQLAGLKAAETSLEQAGVYPALVEFEAGLSALAADPLSAPLRTQLLENAGTLASSFSLAAQGLDSAADQARFAAADDVARVNVLTAEIARTNSGLARAQDGSVSKAALLDQRDSLLADLSARTGITTEFDAAGRATVRLGGSAGPLMVSGEASDTLAMTVEPAGTISFTLGGNPVSPGAGSLAGQAQLLDRLGTLRGELDTVAADVIARVNAAQASGAAPDGTTGQSMFSGTGAGDIAVIMSSGAGIATAPAGSAPNSRNIANLTALQASLANGGPTSAMDNVLFALSSEISSRGITRDALATIAGSAASQLASETAVDLDNEAANLIRYQQAFQASGRVIQTAADIFDSILSIR</sequence>
<dbReference type="RefSeq" id="WP_160757305.1">
    <property type="nucleotide sequence ID" value="NZ_WTYL01000005.1"/>
</dbReference>
<evidence type="ECO:0000256" key="3">
    <source>
        <dbReference type="ARBA" id="ARBA00009677"/>
    </source>
</evidence>
<comment type="caution">
    <text evidence="9">The sequence shown here is derived from an EMBL/GenBank/DDBJ whole genome shotgun (WGS) entry which is preliminary data.</text>
</comment>
<evidence type="ECO:0000256" key="6">
    <source>
        <dbReference type="ARBA" id="ARBA00023143"/>
    </source>
</evidence>
<evidence type="ECO:0000259" key="7">
    <source>
        <dbReference type="Pfam" id="PF06429"/>
    </source>
</evidence>
<feature type="domain" description="Flagellar hook-associated protein FlgK helical" evidence="8">
    <location>
        <begin position="104"/>
        <end position="319"/>
    </location>
</feature>
<keyword evidence="6" id="KW-0975">Bacterial flagellum</keyword>
<keyword evidence="9" id="KW-0969">Cilium</keyword>
<evidence type="ECO:0000313" key="9">
    <source>
        <dbReference type="EMBL" id="MXP45656.1"/>
    </source>
</evidence>
<dbReference type="PANTHER" id="PTHR30033">
    <property type="entry name" value="FLAGELLAR HOOK-ASSOCIATED PROTEIN 1"/>
    <property type="match status" value="1"/>
</dbReference>
<dbReference type="GO" id="GO:0005576">
    <property type="term" value="C:extracellular region"/>
    <property type="evidence" value="ECO:0007669"/>
    <property type="project" value="UniProtKB-SubCell"/>
</dbReference>
<dbReference type="InterPro" id="IPR053927">
    <property type="entry name" value="FlgK_helical"/>
</dbReference>
<reference evidence="9 10" key="1">
    <citation type="submission" date="2019-12" db="EMBL/GenBank/DDBJ databases">
        <title>Genomic-based taxomic classification of the family Erythrobacteraceae.</title>
        <authorList>
            <person name="Xu L."/>
        </authorList>
    </citation>
    <scope>NUCLEOTIDE SEQUENCE [LARGE SCALE GENOMIC DNA]</scope>
    <source>
        <strain evidence="9 10">KCTC 42453</strain>
    </source>
</reference>
<dbReference type="SUPFAM" id="SSF64518">
    <property type="entry name" value="Phase 1 flagellin"/>
    <property type="match status" value="1"/>
</dbReference>
<dbReference type="Pfam" id="PF22638">
    <property type="entry name" value="FlgK_D1"/>
    <property type="match status" value="1"/>
</dbReference>
<proteinExistence type="inferred from homology"/>
<evidence type="ECO:0000256" key="2">
    <source>
        <dbReference type="ARBA" id="ARBA00004613"/>
    </source>
</evidence>
<dbReference type="InterPro" id="IPR010930">
    <property type="entry name" value="Flg_bb/hook_C_dom"/>
</dbReference>
<evidence type="ECO:0000256" key="5">
    <source>
        <dbReference type="ARBA" id="ARBA00022525"/>
    </source>
</evidence>
<protein>
    <recommendedName>
        <fullName evidence="4">Flagellar hook-associated protein 1</fullName>
    </recommendedName>
</protein>
<dbReference type="GO" id="GO:0005198">
    <property type="term" value="F:structural molecule activity"/>
    <property type="evidence" value="ECO:0007669"/>
    <property type="project" value="InterPro"/>
</dbReference>